<dbReference type="InterPro" id="IPR011050">
    <property type="entry name" value="Pectin_lyase_fold/virulence"/>
</dbReference>
<dbReference type="InterPro" id="IPR006626">
    <property type="entry name" value="PbH1"/>
</dbReference>
<dbReference type="Pfam" id="PF13229">
    <property type="entry name" value="Beta_helix"/>
    <property type="match status" value="1"/>
</dbReference>
<feature type="chain" id="PRO_5037093196" evidence="1">
    <location>
        <begin position="30"/>
        <end position="385"/>
    </location>
</feature>
<dbReference type="SUPFAM" id="SSF51126">
    <property type="entry name" value="Pectin lyase-like"/>
    <property type="match status" value="2"/>
</dbReference>
<dbReference type="InterPro" id="IPR039448">
    <property type="entry name" value="Beta_helix"/>
</dbReference>
<sequence>MRTVRGVTRAAALTLAAGAVALPVTSAQATTVTCGQVVTADLRLTADLTCSGTALSIGASGVTVDLNGHTITGDGSGRGIAIEGVRPNPSLSNTTVRNGTISDFESAIGMVDTQDVRLSRLNLKATGSNTALRVDIGTKGARVDHSVLRASTGGYAVRGLGGTDLTITGSRVLGGWINLVNSLSSSTISHTDLDRAAIVAQQSNNVLLDHDTLVRTPVTAFFSFGVTIRNSKISGAERAVDFGTDRDVLITGNVFAHNLVGVHSGPPGLDTERATISKNLFVGNGAAGVWLESLYSGGPAGNFAVVGNRFQGNGHRANGLTDAYGNTVNDGLHIDTKDPSGVEVTRNRTDHNADFGIEIRPGSAIDGGGNTSAHDPNGCLGVVCS</sequence>
<feature type="domain" description="Right handed beta helix" evidence="2">
    <location>
        <begin position="183"/>
        <end position="364"/>
    </location>
</feature>
<evidence type="ECO:0000256" key="1">
    <source>
        <dbReference type="SAM" id="SignalP"/>
    </source>
</evidence>
<keyword evidence="4" id="KW-1185">Reference proteome</keyword>
<gene>
    <name evidence="3" type="ORF">J4573_45395</name>
</gene>
<protein>
    <submittedName>
        <fullName evidence="3">Right-handed parallel beta-helix repeat-containing protein</fullName>
    </submittedName>
</protein>
<evidence type="ECO:0000313" key="3">
    <source>
        <dbReference type="EMBL" id="MBO2454390.1"/>
    </source>
</evidence>
<proteinExistence type="predicted"/>
<accession>A0A939TFH9</accession>
<reference evidence="3" key="1">
    <citation type="submission" date="2021-03" db="EMBL/GenBank/DDBJ databases">
        <authorList>
            <person name="Kanchanasin P."/>
            <person name="Saeng-In P."/>
            <person name="Phongsopitanun W."/>
            <person name="Yuki M."/>
            <person name="Kudo T."/>
            <person name="Ohkuma M."/>
            <person name="Tanasupawat S."/>
        </authorList>
    </citation>
    <scope>NUCLEOTIDE SEQUENCE</scope>
    <source>
        <strain evidence="3">GKU 128</strain>
    </source>
</reference>
<evidence type="ECO:0000313" key="4">
    <source>
        <dbReference type="Proteomes" id="UP000669179"/>
    </source>
</evidence>
<feature type="signal peptide" evidence="1">
    <location>
        <begin position="1"/>
        <end position="29"/>
    </location>
</feature>
<dbReference type="EMBL" id="JAGEOJ010000026">
    <property type="protein sequence ID" value="MBO2454390.1"/>
    <property type="molecule type" value="Genomic_DNA"/>
</dbReference>
<dbReference type="InterPro" id="IPR012334">
    <property type="entry name" value="Pectin_lyas_fold"/>
</dbReference>
<organism evidence="3 4">
    <name type="scientific">Actinomadura barringtoniae</name>
    <dbReference type="NCBI Taxonomy" id="1427535"/>
    <lineage>
        <taxon>Bacteria</taxon>
        <taxon>Bacillati</taxon>
        <taxon>Actinomycetota</taxon>
        <taxon>Actinomycetes</taxon>
        <taxon>Streptosporangiales</taxon>
        <taxon>Thermomonosporaceae</taxon>
        <taxon>Actinomadura</taxon>
    </lineage>
</organism>
<evidence type="ECO:0000259" key="2">
    <source>
        <dbReference type="Pfam" id="PF13229"/>
    </source>
</evidence>
<comment type="caution">
    <text evidence="3">The sequence shown here is derived from an EMBL/GenBank/DDBJ whole genome shotgun (WGS) entry which is preliminary data.</text>
</comment>
<dbReference type="RefSeq" id="WP_208262599.1">
    <property type="nucleotide sequence ID" value="NZ_JAGEOJ010000026.1"/>
</dbReference>
<dbReference type="AlphaFoldDB" id="A0A939TFH9"/>
<keyword evidence="1" id="KW-0732">Signal</keyword>
<dbReference type="Gene3D" id="2.160.20.10">
    <property type="entry name" value="Single-stranded right-handed beta-helix, Pectin lyase-like"/>
    <property type="match status" value="1"/>
</dbReference>
<dbReference type="Proteomes" id="UP000669179">
    <property type="component" value="Unassembled WGS sequence"/>
</dbReference>
<name>A0A939TFH9_9ACTN</name>
<dbReference type="SMART" id="SM00710">
    <property type="entry name" value="PbH1"/>
    <property type="match status" value="8"/>
</dbReference>